<protein>
    <submittedName>
        <fullName evidence="2">Uncharacterized protein</fullName>
    </submittedName>
</protein>
<dbReference type="Proteomes" id="UP001303760">
    <property type="component" value="Unassembled WGS sequence"/>
</dbReference>
<feature type="compositionally biased region" description="Acidic residues" evidence="1">
    <location>
        <begin position="443"/>
        <end position="452"/>
    </location>
</feature>
<feature type="compositionally biased region" description="Polar residues" evidence="1">
    <location>
        <begin position="214"/>
        <end position="227"/>
    </location>
</feature>
<feature type="region of interest" description="Disordered" evidence="1">
    <location>
        <begin position="433"/>
        <end position="453"/>
    </location>
</feature>
<feature type="compositionally biased region" description="Polar residues" evidence="1">
    <location>
        <begin position="68"/>
        <end position="85"/>
    </location>
</feature>
<feature type="compositionally biased region" description="Low complexity" evidence="1">
    <location>
        <begin position="1"/>
        <end position="19"/>
    </location>
</feature>
<feature type="compositionally biased region" description="Basic and acidic residues" evidence="1">
    <location>
        <begin position="231"/>
        <end position="240"/>
    </location>
</feature>
<feature type="compositionally biased region" description="Basic and acidic residues" evidence="1">
    <location>
        <begin position="98"/>
        <end position="108"/>
    </location>
</feature>
<reference evidence="2" key="2">
    <citation type="submission" date="2023-05" db="EMBL/GenBank/DDBJ databases">
        <authorList>
            <consortium name="Lawrence Berkeley National Laboratory"/>
            <person name="Steindorff A."/>
            <person name="Hensen N."/>
            <person name="Bonometti L."/>
            <person name="Westerberg I."/>
            <person name="Brannstrom I.O."/>
            <person name="Guillou S."/>
            <person name="Cros-Aarteil S."/>
            <person name="Calhoun S."/>
            <person name="Haridas S."/>
            <person name="Kuo A."/>
            <person name="Mondo S."/>
            <person name="Pangilinan J."/>
            <person name="Riley R."/>
            <person name="Labutti K."/>
            <person name="Andreopoulos B."/>
            <person name="Lipzen A."/>
            <person name="Chen C."/>
            <person name="Yanf M."/>
            <person name="Daum C."/>
            <person name="Ng V."/>
            <person name="Clum A."/>
            <person name="Ohm R."/>
            <person name="Martin F."/>
            <person name="Silar P."/>
            <person name="Natvig D."/>
            <person name="Lalanne C."/>
            <person name="Gautier V."/>
            <person name="Ament-Velasquez S.L."/>
            <person name="Kruys A."/>
            <person name="Hutchinson M.I."/>
            <person name="Powell A.J."/>
            <person name="Barry K."/>
            <person name="Miller A.N."/>
            <person name="Grigoriev I.V."/>
            <person name="Debuchy R."/>
            <person name="Gladieux P."/>
            <person name="Thoren M.H."/>
            <person name="Johannesson H."/>
        </authorList>
    </citation>
    <scope>NUCLEOTIDE SEQUENCE</scope>
    <source>
        <strain evidence="2">CBS 532.94</strain>
    </source>
</reference>
<sequence length="623" mass="66754">MATFSATDTATSFSSSFASQQHKESAAPIINCPVPGCSAKIDAKRQVICEAHLRSISTTDRGRDAPQETGSRTATAPPGTSSSVRQPMPSPNPNPRKLLQEIDKDRPMILRRKTAGNPPQFIPRQPIPIPKHSTPPSRSGPTLSPPSPQPLAPPPPVHSPPASPVQSRNGEPARKRQRLSPSPGHSPKGRVNGTISSRPSSAESGQGIKPGDSGSPQLGRHSSNGSPQRPDGARARDGKSTLKPSAKHPVRRMPLQLSNLRFIDSVEGSTSGVLSEQSSSGLNGWPRNVSRWSDGEAVFALRKGLKGSWTENMGNPTRSVAQVDATDTLREARRTSDLPNGYSQKAPPPKETSDERPNTPGPLLAKGCVVSKQPKLFPQTGQTPPVRPAPIAKIKQPVVPNRKEIDVAHFDALIYSQSGAAAPPPGVELATIEPPAPPKSDAEIDSPEDEPLYLDIDPRIHWPQPHSEAWHAAKQREIRARGTKKANFGRAAESLRRQRQEMEKQGVSFEDTLPEKILENPAWVRVLRRLNGLPPSKEEENNNTPNGNGNGNANGVEGQEQGQGQGQKEGSQQKKGRKPGGITGKKVGAGMVVVTGLNGVELKKRLGDGLALKKRLGGKSNQE</sequence>
<gene>
    <name evidence="2" type="ORF">C8A03DRAFT_41532</name>
</gene>
<dbReference type="EMBL" id="MU860029">
    <property type="protein sequence ID" value="KAK4241017.1"/>
    <property type="molecule type" value="Genomic_DNA"/>
</dbReference>
<feature type="compositionally biased region" description="Pro residues" evidence="1">
    <location>
        <begin position="143"/>
        <end position="163"/>
    </location>
</feature>
<feature type="region of interest" description="Disordered" evidence="1">
    <location>
        <begin position="533"/>
        <end position="590"/>
    </location>
</feature>
<name>A0AAN7CGT0_9PEZI</name>
<evidence type="ECO:0000313" key="2">
    <source>
        <dbReference type="EMBL" id="KAK4241017.1"/>
    </source>
</evidence>
<feature type="region of interest" description="Disordered" evidence="1">
    <location>
        <begin position="1"/>
        <end position="32"/>
    </location>
</feature>
<feature type="region of interest" description="Disordered" evidence="1">
    <location>
        <begin position="468"/>
        <end position="515"/>
    </location>
</feature>
<proteinExistence type="predicted"/>
<reference evidence="2" key="1">
    <citation type="journal article" date="2023" name="Mol. Phylogenet. Evol.">
        <title>Genome-scale phylogeny and comparative genomics of the fungal order Sordariales.</title>
        <authorList>
            <person name="Hensen N."/>
            <person name="Bonometti L."/>
            <person name="Westerberg I."/>
            <person name="Brannstrom I.O."/>
            <person name="Guillou S."/>
            <person name="Cros-Aarteil S."/>
            <person name="Calhoun S."/>
            <person name="Haridas S."/>
            <person name="Kuo A."/>
            <person name="Mondo S."/>
            <person name="Pangilinan J."/>
            <person name="Riley R."/>
            <person name="LaButti K."/>
            <person name="Andreopoulos B."/>
            <person name="Lipzen A."/>
            <person name="Chen C."/>
            <person name="Yan M."/>
            <person name="Daum C."/>
            <person name="Ng V."/>
            <person name="Clum A."/>
            <person name="Steindorff A."/>
            <person name="Ohm R.A."/>
            <person name="Martin F."/>
            <person name="Silar P."/>
            <person name="Natvig D.O."/>
            <person name="Lalanne C."/>
            <person name="Gautier V."/>
            <person name="Ament-Velasquez S.L."/>
            <person name="Kruys A."/>
            <person name="Hutchinson M.I."/>
            <person name="Powell A.J."/>
            <person name="Barry K."/>
            <person name="Miller A.N."/>
            <person name="Grigoriev I.V."/>
            <person name="Debuchy R."/>
            <person name="Gladieux P."/>
            <person name="Hiltunen Thoren M."/>
            <person name="Johannesson H."/>
        </authorList>
    </citation>
    <scope>NUCLEOTIDE SEQUENCE</scope>
    <source>
        <strain evidence="2">CBS 532.94</strain>
    </source>
</reference>
<keyword evidence="3" id="KW-1185">Reference proteome</keyword>
<feature type="compositionally biased region" description="Basic and acidic residues" evidence="1">
    <location>
        <begin position="493"/>
        <end position="504"/>
    </location>
</feature>
<feature type="compositionally biased region" description="Low complexity" evidence="1">
    <location>
        <begin position="542"/>
        <end position="560"/>
    </location>
</feature>
<evidence type="ECO:0000313" key="3">
    <source>
        <dbReference type="Proteomes" id="UP001303760"/>
    </source>
</evidence>
<feature type="region of interest" description="Disordered" evidence="1">
    <location>
        <begin position="268"/>
        <end position="288"/>
    </location>
</feature>
<comment type="caution">
    <text evidence="2">The sequence shown here is derived from an EMBL/GenBank/DDBJ whole genome shotgun (WGS) entry which is preliminary data.</text>
</comment>
<evidence type="ECO:0000256" key="1">
    <source>
        <dbReference type="SAM" id="MobiDB-lite"/>
    </source>
</evidence>
<dbReference type="AlphaFoldDB" id="A0AAN7CGT0"/>
<feature type="compositionally biased region" description="Polar residues" evidence="1">
    <location>
        <begin position="193"/>
        <end position="204"/>
    </location>
</feature>
<feature type="compositionally biased region" description="Polar residues" evidence="1">
    <location>
        <begin position="268"/>
        <end position="282"/>
    </location>
</feature>
<organism evidence="2 3">
    <name type="scientific">Achaetomium macrosporum</name>
    <dbReference type="NCBI Taxonomy" id="79813"/>
    <lineage>
        <taxon>Eukaryota</taxon>
        <taxon>Fungi</taxon>
        <taxon>Dikarya</taxon>
        <taxon>Ascomycota</taxon>
        <taxon>Pezizomycotina</taxon>
        <taxon>Sordariomycetes</taxon>
        <taxon>Sordariomycetidae</taxon>
        <taxon>Sordariales</taxon>
        <taxon>Chaetomiaceae</taxon>
        <taxon>Achaetomium</taxon>
    </lineage>
</organism>
<feature type="compositionally biased region" description="Basic and acidic residues" evidence="1">
    <location>
        <begin position="468"/>
        <end position="480"/>
    </location>
</feature>
<feature type="region of interest" description="Disordered" evidence="1">
    <location>
        <begin position="332"/>
        <end position="364"/>
    </location>
</feature>
<feature type="region of interest" description="Disordered" evidence="1">
    <location>
        <begin position="54"/>
        <end position="254"/>
    </location>
</feature>
<accession>A0AAN7CGT0</accession>